<keyword evidence="4" id="KW-1185">Reference proteome</keyword>
<protein>
    <recommendedName>
        <fullName evidence="5">Bacterial surface antigen (D15) domain-containing protein</fullName>
    </recommendedName>
</protein>
<evidence type="ECO:0000256" key="2">
    <source>
        <dbReference type="SAM" id="SignalP"/>
    </source>
</evidence>
<dbReference type="SUPFAM" id="SSF82171">
    <property type="entry name" value="DPP6 N-terminal domain-like"/>
    <property type="match status" value="1"/>
</dbReference>
<feature type="region of interest" description="Disordered" evidence="1">
    <location>
        <begin position="668"/>
        <end position="717"/>
    </location>
</feature>
<dbReference type="RefSeq" id="WP_188935490.1">
    <property type="nucleotide sequence ID" value="NZ_BMJC01000004.1"/>
</dbReference>
<dbReference type="AlphaFoldDB" id="A0A8J2UGD6"/>
<evidence type="ECO:0000313" key="3">
    <source>
        <dbReference type="EMBL" id="GGB14158.1"/>
    </source>
</evidence>
<proteinExistence type="predicted"/>
<dbReference type="Proteomes" id="UP000607559">
    <property type="component" value="Unassembled WGS sequence"/>
</dbReference>
<accession>A0A8J2UGD6</accession>
<comment type="caution">
    <text evidence="3">The sequence shown here is derived from an EMBL/GenBank/DDBJ whole genome shotgun (WGS) entry which is preliminary data.</text>
</comment>
<dbReference type="Gene3D" id="2.40.160.50">
    <property type="entry name" value="membrane protein fhac: a member of the omp85/tpsb transporter family"/>
    <property type="match status" value="1"/>
</dbReference>
<dbReference type="EMBL" id="BMJC01000004">
    <property type="protein sequence ID" value="GGB14158.1"/>
    <property type="molecule type" value="Genomic_DNA"/>
</dbReference>
<reference evidence="3" key="1">
    <citation type="journal article" date="2014" name="Int. J. Syst. Evol. Microbiol.">
        <title>Complete genome sequence of Corynebacterium casei LMG S-19264T (=DSM 44701T), isolated from a smear-ripened cheese.</title>
        <authorList>
            <consortium name="US DOE Joint Genome Institute (JGI-PGF)"/>
            <person name="Walter F."/>
            <person name="Albersmeier A."/>
            <person name="Kalinowski J."/>
            <person name="Ruckert C."/>
        </authorList>
    </citation>
    <scope>NUCLEOTIDE SEQUENCE</scope>
    <source>
        <strain evidence="3">CGMCC 1.15448</strain>
    </source>
</reference>
<dbReference type="Gene3D" id="2.120.10.30">
    <property type="entry name" value="TolB, C-terminal domain"/>
    <property type="match status" value="1"/>
</dbReference>
<gene>
    <name evidence="3" type="ORF">GCM10011511_42400</name>
</gene>
<feature type="chain" id="PRO_5035251898" description="Bacterial surface antigen (D15) domain-containing protein" evidence="2">
    <location>
        <begin position="30"/>
        <end position="1177"/>
    </location>
</feature>
<feature type="signal peptide" evidence="2">
    <location>
        <begin position="1"/>
        <end position="29"/>
    </location>
</feature>
<evidence type="ECO:0008006" key="5">
    <source>
        <dbReference type="Google" id="ProtNLM"/>
    </source>
</evidence>
<dbReference type="InterPro" id="IPR011042">
    <property type="entry name" value="6-blade_b-propeller_TolB-like"/>
</dbReference>
<evidence type="ECO:0000256" key="1">
    <source>
        <dbReference type="SAM" id="MobiDB-lite"/>
    </source>
</evidence>
<reference evidence="3" key="2">
    <citation type="submission" date="2020-09" db="EMBL/GenBank/DDBJ databases">
        <authorList>
            <person name="Sun Q."/>
            <person name="Zhou Y."/>
        </authorList>
    </citation>
    <scope>NUCLEOTIDE SEQUENCE</scope>
    <source>
        <strain evidence="3">CGMCC 1.15448</strain>
    </source>
</reference>
<evidence type="ECO:0000313" key="4">
    <source>
        <dbReference type="Proteomes" id="UP000607559"/>
    </source>
</evidence>
<organism evidence="3 4">
    <name type="scientific">Puia dinghuensis</name>
    <dbReference type="NCBI Taxonomy" id="1792502"/>
    <lineage>
        <taxon>Bacteria</taxon>
        <taxon>Pseudomonadati</taxon>
        <taxon>Bacteroidota</taxon>
        <taxon>Chitinophagia</taxon>
        <taxon>Chitinophagales</taxon>
        <taxon>Chitinophagaceae</taxon>
        <taxon>Puia</taxon>
    </lineage>
</organism>
<keyword evidence="2" id="KW-0732">Signal</keyword>
<name>A0A8J2UGD6_9BACT</name>
<sequence>MQFHQFRLKSHYFLWIFSSLLFFSGPLKAQVNTVEFGKNRLQFKKFKWQYYQTTNFNTYFSQGGQDLAKFVLQLAEKELPGIEKFVEYGLQRRANIVIYNTYNDLEQSNIGLSLDWQTTGGITKLVNNKMVVYFNGDHNNLRIQVRQGIARILVENILFGDDLGEFAANQALLDLPQWLTDGYIEYAAENWNTVLDDQLKSAMLSGRYTNFYQLAFERPNLAGHAFWYYLSDKYKKENVTYFLYLARVYRNLNNASLRICKKKFKEVLKDFMAEEEAKYEKDLRGRRNFPKGTVSVTEDINDHKDFFHFSPNPLPKSQTYAVVEYNRGKYKVTLEENYINTKILLKNGVRSLQEQINPHYPLLAWDNKGTRLACIYWERGKTKLFVYDVVRKYKPVVQDLPDFQQVQDFKYMLNDHTLILSAVRNGQSDIYVYDIDKQTYRQITNDIYDDLDAQFIAFPGKTGIIYSSNRPSAHAVSKDTVLPSNNHYNIFLVDNWNDNEEKQISQLTYLKYGNARYPMQYNSNHFTFVSDENGIANRYAGFFHTQRAGLDTVYKVGDELLHNPEPQDLDSTLKAYNKQQPDTSYVVALSNDSAYVFPITNYQSSLVETKSAGDNGQVSEVRQEGDLKFLYKLKVDDAALKKRNITARMTDYRKKTVAEAQLSGANILRPVTPPKSDTLHRQPSDFFQSEFDKSKDTGANRRPNNPNPFAIHPTTQVPREEPVLRKAKLFDYKLKFSVDNFTAGFNNDVLVSKYQPYTGALPINLSGQDAFSGLLKASIFDLFEDIRFTGAIRLPFFGSGSTGSPIVNTGNQVSFIPGNSSFFDGSGEYFLRVDYLKHLLDYSLIYYRETQTGNYLDPNLGSSNYPYDAKAYTNLWQGVIKYPFDKVRSLRLSLGYRMDKVVIRPDITGFPPLNYTDSLGLVTPPQSKQNYGLVHLEYVYDNTLLKATDIWNGLRYKVYMDWNTSLSGGAGTGAGRYTYNFGFDARHYLPIYRNFIWALRAAGDFSWGNKKIVYYLGGTDGWLFPKANNSPQPADPTYAFQSLAVNLRGFNQNLTNGNNAVVINSEFRLPVFSTLFNKPINNAFLRNFQVVQFFDLGTAWNGKYNGLKRPEQSFQSDQYSGLTVLVKAGGIGPFAGGYGFGVRSTLLGYFLRFDSGWEMNNFFSHKPVLNVSMGVDF</sequence>
<feature type="compositionally biased region" description="Basic and acidic residues" evidence="1">
    <location>
        <begin position="690"/>
        <end position="699"/>
    </location>
</feature>